<evidence type="ECO:0000256" key="1">
    <source>
        <dbReference type="ARBA" id="ARBA00023125"/>
    </source>
</evidence>
<organism evidence="3 4">
    <name type="scientific">Lentzea rhizosphaerae</name>
    <dbReference type="NCBI Taxonomy" id="2041025"/>
    <lineage>
        <taxon>Bacteria</taxon>
        <taxon>Bacillati</taxon>
        <taxon>Actinomycetota</taxon>
        <taxon>Actinomycetes</taxon>
        <taxon>Pseudonocardiales</taxon>
        <taxon>Pseudonocardiaceae</taxon>
        <taxon>Lentzea</taxon>
    </lineage>
</organism>
<keyword evidence="4" id="KW-1185">Reference proteome</keyword>
<dbReference type="PROSITE" id="PS50937">
    <property type="entry name" value="HTH_MERR_2"/>
    <property type="match status" value="1"/>
</dbReference>
<evidence type="ECO:0000313" key="3">
    <source>
        <dbReference type="EMBL" id="MFC3897204.1"/>
    </source>
</evidence>
<dbReference type="Proteomes" id="UP001595690">
    <property type="component" value="Unassembled WGS sequence"/>
</dbReference>
<comment type="caution">
    <text evidence="3">The sequence shown here is derived from an EMBL/GenBank/DDBJ whole genome shotgun (WGS) entry which is preliminary data.</text>
</comment>
<feature type="domain" description="HTH merR-type" evidence="2">
    <location>
        <begin position="1"/>
        <end position="70"/>
    </location>
</feature>
<dbReference type="InterPro" id="IPR047057">
    <property type="entry name" value="MerR_fam"/>
</dbReference>
<proteinExistence type="predicted"/>
<dbReference type="PANTHER" id="PTHR30204">
    <property type="entry name" value="REDOX-CYCLING DRUG-SENSING TRANSCRIPTIONAL ACTIVATOR SOXR"/>
    <property type="match status" value="1"/>
</dbReference>
<evidence type="ECO:0000313" key="4">
    <source>
        <dbReference type="Proteomes" id="UP001595690"/>
    </source>
</evidence>
<evidence type="ECO:0000259" key="2">
    <source>
        <dbReference type="PROSITE" id="PS50937"/>
    </source>
</evidence>
<name>A0ABV8C5H0_9PSEU</name>
<dbReference type="SMART" id="SM00422">
    <property type="entry name" value="HTH_MERR"/>
    <property type="match status" value="1"/>
</dbReference>
<gene>
    <name evidence="3" type="ORF">ACFOWZ_37490</name>
</gene>
<reference evidence="4" key="1">
    <citation type="journal article" date="2019" name="Int. J. Syst. Evol. Microbiol.">
        <title>The Global Catalogue of Microorganisms (GCM) 10K type strain sequencing project: providing services to taxonomists for standard genome sequencing and annotation.</title>
        <authorList>
            <consortium name="The Broad Institute Genomics Platform"/>
            <consortium name="The Broad Institute Genome Sequencing Center for Infectious Disease"/>
            <person name="Wu L."/>
            <person name="Ma J."/>
        </authorList>
    </citation>
    <scope>NUCLEOTIDE SEQUENCE [LARGE SCALE GENOMIC DNA]</scope>
    <source>
        <strain evidence="4">CGMCC 4.7405</strain>
    </source>
</reference>
<dbReference type="SUPFAM" id="SSF46955">
    <property type="entry name" value="Putative DNA-binding domain"/>
    <property type="match status" value="1"/>
</dbReference>
<keyword evidence="1" id="KW-0238">DNA-binding</keyword>
<dbReference type="InterPro" id="IPR009061">
    <property type="entry name" value="DNA-bd_dom_put_sf"/>
</dbReference>
<sequence>MRVGELSKRSGVPVPTIKYYLREGLLPAGVLTSPNQAHYDDEHLRRLRLVRALVDVGGLSIASVREVLAAIDTRDQSLHKKLGAVQEAISQPGPVDLDPLAVEDVQAFFARQGERECVDVTESNVTHMLAAALSAARSVGHDHFRELLDPYLEGLKIIAQADLEYIARRGSADAVIEGMVVGTLIGDAVLKAVRRLAHAQVSREVLGDSAALPKVNG</sequence>
<dbReference type="Gene3D" id="1.10.1660.10">
    <property type="match status" value="1"/>
</dbReference>
<protein>
    <submittedName>
        <fullName evidence="3">MerR family transcriptional regulator</fullName>
    </submittedName>
</protein>
<dbReference type="RefSeq" id="WP_382378693.1">
    <property type="nucleotide sequence ID" value="NZ_JBHRZI010000035.1"/>
</dbReference>
<dbReference type="EMBL" id="JBHRZI010000035">
    <property type="protein sequence ID" value="MFC3897204.1"/>
    <property type="molecule type" value="Genomic_DNA"/>
</dbReference>
<accession>A0ABV8C5H0</accession>
<dbReference type="PANTHER" id="PTHR30204:SF98">
    <property type="entry name" value="HTH-TYPE TRANSCRIPTIONAL REGULATOR ADHR"/>
    <property type="match status" value="1"/>
</dbReference>
<dbReference type="Pfam" id="PF13411">
    <property type="entry name" value="MerR_1"/>
    <property type="match status" value="1"/>
</dbReference>
<dbReference type="PRINTS" id="PR00040">
    <property type="entry name" value="HTHMERR"/>
</dbReference>
<dbReference type="InterPro" id="IPR000551">
    <property type="entry name" value="MerR-type_HTH_dom"/>
</dbReference>